<keyword evidence="1" id="KW-0324">Glycolysis</keyword>
<evidence type="ECO:0000313" key="5">
    <source>
        <dbReference type="Proteomes" id="UP000595841"/>
    </source>
</evidence>
<dbReference type="CDD" id="cd07067">
    <property type="entry name" value="HP_PGM_like"/>
    <property type="match status" value="1"/>
</dbReference>
<dbReference type="PROSITE" id="PS00175">
    <property type="entry name" value="PG_MUTASE"/>
    <property type="match status" value="1"/>
</dbReference>
<dbReference type="Pfam" id="PF00300">
    <property type="entry name" value="His_Phos_1"/>
    <property type="match status" value="1"/>
</dbReference>
<sequence length="65" mass="7274">MSMKLYLTRHGETEWNVVHRMQGFEDSPLTALGVRQAESLKTVLDAVPLDIVYTSPSPGLFGRLN</sequence>
<dbReference type="InterPro" id="IPR050275">
    <property type="entry name" value="PGM_Phosphatase"/>
</dbReference>
<dbReference type="AlphaFoldDB" id="A0A974P8D7"/>
<proteinExistence type="predicted"/>
<dbReference type="KEGG" id="pson:JI735_22010"/>
<accession>A0A974P8D7</accession>
<dbReference type="PANTHER" id="PTHR48100:SF1">
    <property type="entry name" value="HISTIDINE PHOSPHATASE FAMILY PROTEIN-RELATED"/>
    <property type="match status" value="1"/>
</dbReference>
<name>A0A974P8D7_9BACL</name>
<evidence type="ECO:0000256" key="1">
    <source>
        <dbReference type="ARBA" id="ARBA00023152"/>
    </source>
</evidence>
<organism evidence="4 5">
    <name type="scientific">Paenibacillus sonchi</name>
    <dbReference type="NCBI Taxonomy" id="373687"/>
    <lineage>
        <taxon>Bacteria</taxon>
        <taxon>Bacillati</taxon>
        <taxon>Bacillota</taxon>
        <taxon>Bacilli</taxon>
        <taxon>Bacillales</taxon>
        <taxon>Paenibacillaceae</taxon>
        <taxon>Paenibacillus</taxon>
        <taxon>Paenibacillus sonchi group</taxon>
    </lineage>
</organism>
<dbReference type="PANTHER" id="PTHR48100">
    <property type="entry name" value="BROAD-SPECIFICITY PHOSPHATASE YOR283W-RELATED"/>
    <property type="match status" value="1"/>
</dbReference>
<dbReference type="Gene3D" id="3.40.50.1240">
    <property type="entry name" value="Phosphoglycerate mutase-like"/>
    <property type="match status" value="1"/>
</dbReference>
<protein>
    <submittedName>
        <fullName evidence="4">Histidine phosphatase family protein</fullName>
    </submittedName>
</protein>
<keyword evidence="2" id="KW-0413">Isomerase</keyword>
<dbReference type="SMART" id="SM00855">
    <property type="entry name" value="PGAM"/>
    <property type="match status" value="1"/>
</dbReference>
<evidence type="ECO:0000313" key="4">
    <source>
        <dbReference type="EMBL" id="QQZ59329.1"/>
    </source>
</evidence>
<dbReference type="GO" id="GO:0005737">
    <property type="term" value="C:cytoplasm"/>
    <property type="evidence" value="ECO:0007669"/>
    <property type="project" value="TreeGrafter"/>
</dbReference>
<dbReference type="GO" id="GO:0016791">
    <property type="term" value="F:phosphatase activity"/>
    <property type="evidence" value="ECO:0007669"/>
    <property type="project" value="TreeGrafter"/>
</dbReference>
<dbReference type="SUPFAM" id="SSF53254">
    <property type="entry name" value="Phosphoglycerate mutase-like"/>
    <property type="match status" value="1"/>
</dbReference>
<dbReference type="InterPro" id="IPR029033">
    <property type="entry name" value="His_PPase_superfam"/>
</dbReference>
<evidence type="ECO:0000256" key="3">
    <source>
        <dbReference type="PIRSR" id="PIRSR613078-2"/>
    </source>
</evidence>
<dbReference type="InterPro" id="IPR013078">
    <property type="entry name" value="His_Pase_superF_clade-1"/>
</dbReference>
<dbReference type="InterPro" id="IPR001345">
    <property type="entry name" value="PG/BPGM_mutase_AS"/>
</dbReference>
<dbReference type="Proteomes" id="UP000595841">
    <property type="component" value="Chromosome"/>
</dbReference>
<gene>
    <name evidence="4" type="ORF">JI735_22010</name>
</gene>
<evidence type="ECO:0000256" key="2">
    <source>
        <dbReference type="ARBA" id="ARBA00023235"/>
    </source>
</evidence>
<keyword evidence="5" id="KW-1185">Reference proteome</keyword>
<feature type="binding site" evidence="3">
    <location>
        <begin position="9"/>
        <end position="16"/>
    </location>
    <ligand>
        <name>substrate</name>
    </ligand>
</feature>
<reference evidence="4 5" key="1">
    <citation type="submission" date="2021-01" db="EMBL/GenBank/DDBJ databases">
        <title>Whole genome sequence of Paenibacillus sonchi LMG 24727 for comparative genomics.</title>
        <authorList>
            <person name="Lee G."/>
            <person name="Kim M.-J."/>
            <person name="Lim K."/>
            <person name="Shin J.-H."/>
        </authorList>
    </citation>
    <scope>NUCLEOTIDE SEQUENCE [LARGE SCALE GENOMIC DNA]</scope>
    <source>
        <strain evidence="4 5">LMG 24727</strain>
    </source>
</reference>
<dbReference type="EMBL" id="CP068595">
    <property type="protein sequence ID" value="QQZ59329.1"/>
    <property type="molecule type" value="Genomic_DNA"/>
</dbReference>